<dbReference type="AlphaFoldDB" id="A0AAC9ADT5"/>
<gene>
    <name evidence="1" type="ORF">AV942_13940</name>
</gene>
<reference evidence="1 2" key="1">
    <citation type="submission" date="2015-12" db="EMBL/GenBank/DDBJ databases">
        <title>Intraspecies pangenome expansion in the marine bacterium Alteromonas.</title>
        <authorList>
            <person name="Lopez-Perez M."/>
            <person name="Rodriguez-Valera F."/>
        </authorList>
    </citation>
    <scope>NUCLEOTIDE SEQUENCE [LARGE SCALE GENOMIC DNA]</scope>
    <source>
        <strain evidence="1 2">UM8</strain>
    </source>
</reference>
<evidence type="ECO:0000313" key="2">
    <source>
        <dbReference type="Proteomes" id="UP000061468"/>
    </source>
</evidence>
<dbReference type="RefSeq" id="WP_015067662.1">
    <property type="nucleotide sequence ID" value="NZ_CP013928.1"/>
</dbReference>
<protein>
    <submittedName>
        <fullName evidence="1">Uncharacterized protein</fullName>
    </submittedName>
</protein>
<dbReference type="Proteomes" id="UP000061468">
    <property type="component" value="Chromosome"/>
</dbReference>
<accession>A0AAC9ADT5</accession>
<sequence>MMNRRGFLKIVAFSATLPASSYLVSNLIEKRPSDYLYSYLYLKWEKYYGETPEDYLLSIEGVIGSKDAYREKIKEDFFKGEVFEFEGFFLSKTETAGLASLFRLGNVTF</sequence>
<name>A0AAC9ADT5_9ALTE</name>
<dbReference type="EMBL" id="CP013928">
    <property type="protein sequence ID" value="AMJ79314.1"/>
    <property type="molecule type" value="Genomic_DNA"/>
</dbReference>
<organism evidence="1 2">
    <name type="scientific">Alteromonas mediterranea</name>
    <dbReference type="NCBI Taxonomy" id="314275"/>
    <lineage>
        <taxon>Bacteria</taxon>
        <taxon>Pseudomonadati</taxon>
        <taxon>Pseudomonadota</taxon>
        <taxon>Gammaproteobacteria</taxon>
        <taxon>Alteromonadales</taxon>
        <taxon>Alteromonadaceae</taxon>
        <taxon>Alteromonas/Salinimonas group</taxon>
        <taxon>Alteromonas</taxon>
    </lineage>
</organism>
<proteinExistence type="predicted"/>
<evidence type="ECO:0000313" key="1">
    <source>
        <dbReference type="EMBL" id="AMJ79314.1"/>
    </source>
</evidence>